<dbReference type="Gene3D" id="1.20.120.1080">
    <property type="match status" value="1"/>
</dbReference>
<dbReference type="Pfam" id="PF07717">
    <property type="entry name" value="OB_NTP_bind"/>
    <property type="match status" value="1"/>
</dbReference>
<dbReference type="CDD" id="cd18791">
    <property type="entry name" value="SF2_C_RHA"/>
    <property type="match status" value="1"/>
</dbReference>
<keyword evidence="4" id="KW-0378">Hydrolase</keyword>
<dbReference type="InterPro" id="IPR014001">
    <property type="entry name" value="Helicase_ATP-bd"/>
</dbReference>
<dbReference type="InterPro" id="IPR002464">
    <property type="entry name" value="DNA/RNA_helicase_DEAH_CS"/>
</dbReference>
<dbReference type="PROSITE" id="PS51194">
    <property type="entry name" value="HELICASE_CTER"/>
    <property type="match status" value="1"/>
</dbReference>
<dbReference type="Pfam" id="PF21010">
    <property type="entry name" value="HA2_C"/>
    <property type="match status" value="1"/>
</dbReference>
<reference evidence="11 12" key="1">
    <citation type="journal article" date="2022" name="Allergy">
        <title>Genome assembly and annotation of Periplaneta americana reveal a comprehensive cockroach allergen profile.</title>
        <authorList>
            <person name="Wang L."/>
            <person name="Xiong Q."/>
            <person name="Saelim N."/>
            <person name="Wang L."/>
            <person name="Nong W."/>
            <person name="Wan A.T."/>
            <person name="Shi M."/>
            <person name="Liu X."/>
            <person name="Cao Q."/>
            <person name="Hui J.H.L."/>
            <person name="Sookrung N."/>
            <person name="Leung T.F."/>
            <person name="Tungtrongchitr A."/>
            <person name="Tsui S.K.W."/>
        </authorList>
    </citation>
    <scope>NUCLEOTIDE SEQUENCE [LARGE SCALE GENOMIC DNA]</scope>
    <source>
        <strain evidence="11">PWHHKU_190912</strain>
    </source>
</reference>
<feature type="compositionally biased region" description="Basic residues" evidence="8">
    <location>
        <begin position="16"/>
        <end position="29"/>
    </location>
</feature>
<dbReference type="InterPro" id="IPR048333">
    <property type="entry name" value="HA2_WH"/>
</dbReference>
<evidence type="ECO:0000256" key="5">
    <source>
        <dbReference type="ARBA" id="ARBA00022840"/>
    </source>
</evidence>
<feature type="compositionally biased region" description="Basic and acidic residues" evidence="8">
    <location>
        <begin position="276"/>
        <end position="285"/>
    </location>
</feature>
<dbReference type="EMBL" id="JAJSOF020000023">
    <property type="protein sequence ID" value="KAJ4435341.1"/>
    <property type="molecule type" value="Genomic_DNA"/>
</dbReference>
<dbReference type="SMART" id="SM00490">
    <property type="entry name" value="HELICc"/>
    <property type="match status" value="1"/>
</dbReference>
<dbReference type="SMART" id="SM00847">
    <property type="entry name" value="HA2"/>
    <property type="match status" value="1"/>
</dbReference>
<dbReference type="SMART" id="SM00487">
    <property type="entry name" value="DEXDc"/>
    <property type="match status" value="1"/>
</dbReference>
<feature type="region of interest" description="Disordered" evidence="8">
    <location>
        <begin position="1106"/>
        <end position="1127"/>
    </location>
</feature>
<dbReference type="Pfam" id="PF04408">
    <property type="entry name" value="WHD_HA2"/>
    <property type="match status" value="1"/>
</dbReference>
<feature type="compositionally biased region" description="Basic and acidic residues" evidence="8">
    <location>
        <begin position="49"/>
        <end position="86"/>
    </location>
</feature>
<organism evidence="11 12">
    <name type="scientific">Periplaneta americana</name>
    <name type="common">American cockroach</name>
    <name type="synonym">Blatta americana</name>
    <dbReference type="NCBI Taxonomy" id="6978"/>
    <lineage>
        <taxon>Eukaryota</taxon>
        <taxon>Metazoa</taxon>
        <taxon>Ecdysozoa</taxon>
        <taxon>Arthropoda</taxon>
        <taxon>Hexapoda</taxon>
        <taxon>Insecta</taxon>
        <taxon>Pterygota</taxon>
        <taxon>Neoptera</taxon>
        <taxon>Polyneoptera</taxon>
        <taxon>Dictyoptera</taxon>
        <taxon>Blattodea</taxon>
        <taxon>Blattoidea</taxon>
        <taxon>Blattidae</taxon>
        <taxon>Blattinae</taxon>
        <taxon>Periplaneta</taxon>
    </lineage>
</organism>
<dbReference type="Gene3D" id="3.40.50.300">
    <property type="entry name" value="P-loop containing nucleotide triphosphate hydrolases"/>
    <property type="match status" value="3"/>
</dbReference>
<keyword evidence="2" id="KW-0507">mRNA processing</keyword>
<dbReference type="InterPro" id="IPR001650">
    <property type="entry name" value="Helicase_C-like"/>
</dbReference>
<feature type="domain" description="Helicase C-terminal" evidence="10">
    <location>
        <begin position="494"/>
        <end position="670"/>
    </location>
</feature>
<keyword evidence="6" id="KW-0508">mRNA splicing</keyword>
<evidence type="ECO:0000256" key="3">
    <source>
        <dbReference type="ARBA" id="ARBA00022741"/>
    </source>
</evidence>
<evidence type="ECO:0000313" key="12">
    <source>
        <dbReference type="Proteomes" id="UP001148838"/>
    </source>
</evidence>
<feature type="compositionally biased region" description="Basic residues" evidence="8">
    <location>
        <begin position="37"/>
        <end position="48"/>
    </location>
</feature>
<comment type="caution">
    <text evidence="11">The sequence shown here is derived from an EMBL/GenBank/DDBJ whole genome shotgun (WGS) entry which is preliminary data.</text>
</comment>
<evidence type="ECO:0000256" key="2">
    <source>
        <dbReference type="ARBA" id="ARBA00022664"/>
    </source>
</evidence>
<dbReference type="PANTHER" id="PTHR18934:SF83">
    <property type="entry name" value="PRE-MRNA-SPLICING FACTOR ATP-DEPENDENT RNA HELICASE DHX16"/>
    <property type="match status" value="1"/>
</dbReference>
<proteinExistence type="predicted"/>
<gene>
    <name evidence="11" type="ORF">ANN_17952</name>
</gene>
<feature type="domain" description="Helicase ATP-binding" evidence="9">
    <location>
        <begin position="305"/>
        <end position="469"/>
    </location>
</feature>
<name>A0ABQ8SMD2_PERAM</name>
<comment type="catalytic activity">
    <reaction evidence="7">
        <text>ATP + H2O = ADP + phosphate + H(+)</text>
        <dbReference type="Rhea" id="RHEA:13065"/>
        <dbReference type="ChEBI" id="CHEBI:15377"/>
        <dbReference type="ChEBI" id="CHEBI:15378"/>
        <dbReference type="ChEBI" id="CHEBI:30616"/>
        <dbReference type="ChEBI" id="CHEBI:43474"/>
        <dbReference type="ChEBI" id="CHEBI:456216"/>
        <dbReference type="EC" id="3.6.4.13"/>
    </reaction>
</comment>
<dbReference type="EC" id="3.6.4.13" evidence="1"/>
<keyword evidence="12" id="KW-1185">Reference proteome</keyword>
<feature type="region of interest" description="Disordered" evidence="8">
    <location>
        <begin position="264"/>
        <end position="285"/>
    </location>
</feature>
<dbReference type="Pfam" id="PF00270">
    <property type="entry name" value="DEAD"/>
    <property type="match status" value="1"/>
</dbReference>
<feature type="region of interest" description="Disordered" evidence="8">
    <location>
        <begin position="1"/>
        <end position="101"/>
    </location>
</feature>
<sequence>MGRHRDEDSRGESRHSSRHNRSEHRRSHDKSKSSSHKDRHSKSHKRSRYKSESDSDDNAEKQRLRDIKERDEFADRLKQRDKDKTRNVAQPSGSDKRSYEEAAKRLKLEAEDRAKIIPKLRVESRRKYLEKRKEDKVAELEADILDDEYLFQEVDLTERERKERDHKKKLLQLAKEHEKARELERVQRYHMPEDSKKGQADEKYVEVDEREKAPHYEQRKWEEEQMSSAVFRFGARDKEKIHEKDNEYELVLDDEIEFIQALRMPGSKSDQEDDEPKLSDAERKKLSLQETRRSLPIYPFKKDLIQAIKDHQVLIIEGETGSGKTTQIPQYLYEAGFTQDGKKIGCTQPRRVAAMSVSARVAQEMGVKLGNEVGYSIRFEDCTSERTIIKYMTDGTLHREFLSEPDLQSYSVMIIDEAHERTLHTDILFGLVKDITRFRPDLKLLISSATLDAQKFSDFFDEAPIFRIPGRRYPVDIYYTKAPEADYIDACVVSVLQIHATQALGDILVFLTGQEEIETCQELLQERSRRLGSKIKELIILPVYSNLPSDMQARIFQPTPPNARKVVLATNIAETSLTIDNIIYVIDPGFCKQNNFNSRTGMESLIVVPISKLSFSSSGISLSIVSSSANNPISLANEESTARMMDVTFLSKMNQDFVLYGCETWTLTVREEQRLRVFENKVLRKIFGAKRDEVTGEWRKLHNTELHALYSSPDIIRNIKSRRLRWAGHVARMGESRNAYRVLVGRPEGKRPSGRPRRRWEDNIKMDLREVGYDDRDWIDLAQDRDQWRAYVRAAMNLRASANQRAGRAGRVAAGKCFRLYTAWAYKHELEDNTVPEIQRINLGNAVLTLKALGIDDLVHFDFLDPPPHETLVLALEQLYALGALNHHGELTKLGRRMAEFPVDPMMAKMILASEKYKCSEEILSIASMLSVNGAIFYRPKDKIVHADAARRGFFTPGGDHLMLLNIYSRWADSDFSTQWCYENFLQHRSLKRARDVRDQLAGLMARVEIDLVSGASDTVGIRKAITAGYFYHVARLSKGGQYKTAKHQQTVMIHPNSSMFEDLPRWVIYHELVFTTKEFMRQVTEIESKWLLEVAPHYYKPRELEDSTNKKMPKMTGKSRAELGIH</sequence>
<keyword evidence="3" id="KW-0547">Nucleotide-binding</keyword>
<dbReference type="Pfam" id="PF00271">
    <property type="entry name" value="Helicase_C"/>
    <property type="match status" value="1"/>
</dbReference>
<evidence type="ECO:0000256" key="8">
    <source>
        <dbReference type="SAM" id="MobiDB-lite"/>
    </source>
</evidence>
<dbReference type="SUPFAM" id="SSF52540">
    <property type="entry name" value="P-loop containing nucleoside triphosphate hydrolases"/>
    <property type="match status" value="1"/>
</dbReference>
<dbReference type="PROSITE" id="PS00690">
    <property type="entry name" value="DEAH_ATP_HELICASE"/>
    <property type="match status" value="1"/>
</dbReference>
<dbReference type="InterPro" id="IPR027417">
    <property type="entry name" value="P-loop_NTPase"/>
</dbReference>
<feature type="region of interest" description="Disordered" evidence="8">
    <location>
        <begin position="184"/>
        <end position="210"/>
    </location>
</feature>
<evidence type="ECO:0000256" key="7">
    <source>
        <dbReference type="ARBA" id="ARBA00047984"/>
    </source>
</evidence>
<keyword evidence="5" id="KW-0067">ATP-binding</keyword>
<evidence type="ECO:0000313" key="11">
    <source>
        <dbReference type="EMBL" id="KAJ4435341.1"/>
    </source>
</evidence>
<evidence type="ECO:0000256" key="1">
    <source>
        <dbReference type="ARBA" id="ARBA00012552"/>
    </source>
</evidence>
<evidence type="ECO:0000256" key="6">
    <source>
        <dbReference type="ARBA" id="ARBA00023187"/>
    </source>
</evidence>
<evidence type="ECO:0000256" key="4">
    <source>
        <dbReference type="ARBA" id="ARBA00022801"/>
    </source>
</evidence>
<dbReference type="PANTHER" id="PTHR18934">
    <property type="entry name" value="ATP-DEPENDENT RNA HELICASE"/>
    <property type="match status" value="1"/>
</dbReference>
<dbReference type="InterPro" id="IPR007502">
    <property type="entry name" value="Helicase-assoc_dom"/>
</dbReference>
<accession>A0ABQ8SMD2</accession>
<evidence type="ECO:0000259" key="9">
    <source>
        <dbReference type="PROSITE" id="PS51192"/>
    </source>
</evidence>
<dbReference type="Proteomes" id="UP001148838">
    <property type="component" value="Unassembled WGS sequence"/>
</dbReference>
<dbReference type="CDD" id="cd17974">
    <property type="entry name" value="DEXHc_DHX16"/>
    <property type="match status" value="1"/>
</dbReference>
<feature type="compositionally biased region" description="Basic and acidic residues" evidence="8">
    <location>
        <begin position="1"/>
        <end position="15"/>
    </location>
</feature>
<dbReference type="InterPro" id="IPR011545">
    <property type="entry name" value="DEAD/DEAH_box_helicase_dom"/>
</dbReference>
<dbReference type="PROSITE" id="PS51192">
    <property type="entry name" value="HELICASE_ATP_BIND_1"/>
    <property type="match status" value="1"/>
</dbReference>
<protein>
    <recommendedName>
        <fullName evidence="1">RNA helicase</fullName>
        <ecNumber evidence="1">3.6.4.13</ecNumber>
    </recommendedName>
</protein>
<evidence type="ECO:0000259" key="10">
    <source>
        <dbReference type="PROSITE" id="PS51194"/>
    </source>
</evidence>
<dbReference type="InterPro" id="IPR011709">
    <property type="entry name" value="DEAD-box_helicase_OB_fold"/>
</dbReference>